<dbReference type="InterPro" id="IPR011045">
    <property type="entry name" value="N2O_reductase_N"/>
</dbReference>
<dbReference type="Pfam" id="PF05048">
    <property type="entry name" value="NosD"/>
    <property type="match status" value="1"/>
</dbReference>
<dbReference type="InterPro" id="IPR048433">
    <property type="entry name" value="YNCE-like_beta-prop"/>
</dbReference>
<proteinExistence type="predicted"/>
<evidence type="ECO:0000313" key="6">
    <source>
        <dbReference type="EMBL" id="AKB12126.1"/>
    </source>
</evidence>
<gene>
    <name evidence="6" type="ORF">MSTHT_0368</name>
</gene>
<dbReference type="Proteomes" id="UP000066529">
    <property type="component" value="Chromosome"/>
</dbReference>
<dbReference type="PANTHER" id="PTHR47197">
    <property type="entry name" value="PROTEIN NIRF"/>
    <property type="match status" value="1"/>
</dbReference>
<dbReference type="HOGENOM" id="CLU_009318_4_0_2"/>
<evidence type="ECO:0000256" key="2">
    <source>
        <dbReference type="ARBA" id="ARBA00022704"/>
    </source>
</evidence>
<dbReference type="NCBIfam" id="TIGR03804">
    <property type="entry name" value="para_beta_helix"/>
    <property type="match status" value="1"/>
</dbReference>
<dbReference type="Gene3D" id="2.60.40.10">
    <property type="entry name" value="Immunoglobulins"/>
    <property type="match status" value="2"/>
</dbReference>
<dbReference type="NCBIfam" id="TIGR02276">
    <property type="entry name" value="beta_rpt_yvtn"/>
    <property type="match status" value="7"/>
</dbReference>
<evidence type="ECO:0000256" key="3">
    <source>
        <dbReference type="ARBA" id="ARBA00022729"/>
    </source>
</evidence>
<dbReference type="SUPFAM" id="SSF51126">
    <property type="entry name" value="Pectin lyase-like"/>
    <property type="match status" value="1"/>
</dbReference>
<dbReference type="InterPro" id="IPR007742">
    <property type="entry name" value="NosD_dom"/>
</dbReference>
<dbReference type="CDD" id="cd05819">
    <property type="entry name" value="NHL"/>
    <property type="match status" value="1"/>
</dbReference>
<dbReference type="Gene3D" id="2.130.10.10">
    <property type="entry name" value="YVTN repeat-like/Quinoprotein amine dehydrogenase"/>
    <property type="match status" value="3"/>
</dbReference>
<dbReference type="SUPFAM" id="SSF49299">
    <property type="entry name" value="PKD domain"/>
    <property type="match status" value="2"/>
</dbReference>
<sequence>MWISHSNFNTISGNIANETSRGISLDSSADNNFSGNIVAFNSVSGFYECRACRRNLIFNNYANNSLNADINTVDTTWNIEKTPGTNIVGGPFLGGNFWAKPRGNGFSQTATDRDKDGIADSAYTGDLQNVTDYLPLVSVSNPEKPIPILPVANFSTNVTGGYAPLSVQFTDLSQNAISWRWDFESDGNIDSTDQNPVHTYTIQGNHTVNLIAGNENVTDSKTQEIIVQEAQNEEKILPFVDFSANPMSGYAPLSVQFTDLSKNATSRNWDFGDGTNSTEQNPMHTYSAPGTYTVNLTVSNANDSTSKLSTINVLQPSVYAYITNMGSNSVSVIDTSTNTVTATINAGHYPLGVVIAPDGTKAYVANAEGTVSIIDTSINNVIGTVEVGGYPYGIAISPDGKKVYVACDEGSNNGYIYVIDTSTNTVTAAVPVGDTHLGVAVTPNGTKVYVTNYFSDNISIIDTATNNVIGTVNIGDFPVAVAVNPDGKNVYVANTNYPLEGGGRFTGTVSVIDTTTNNVTAVVEVGASPSGIAVNPTGTKVYVANYVSNNISVINTATNNVTASVNLGIRPYGVAVSPDGSKVYVTNQGSNNVSVIDTATNNVIDTVNVGNSPVAFGQFIGEKSVAPVSNFSGNIMQVVPELTEADNGRRVNFKYGEIFYLILREKPGTSYALQLKLSNGLTILSEKSVLINPPAYFEVPGGVMGVDHIWKIKANSEGNKQIKGTYIQPLTRNVAETYTVYLKIGDGGSSGGRGGGGSGGGSTEPARNVDVKELSQVRVVSGNPVKFDFPKNATCVVYVSFDAKKTAGKTTTIAEQLKAKSTLTSNLSSGEVYKYFNLWVGNAGFATEKNIENPVVCFKVEKSWLEDKNIDQNSITLNRYSDKKWSELPIKLLREDSKYLYFTADTPGFTYFAITGKPVENEAGIEMKPETSTAELDQNITTSEIEQSQKPEQGNLTGSHESKEGNLTSMPEFKTLYAIICLFIAYAGRKRKN</sequence>
<dbReference type="InterPro" id="IPR015943">
    <property type="entry name" value="WD40/YVTN_repeat-like_dom_sf"/>
</dbReference>
<dbReference type="Pfam" id="PF18911">
    <property type="entry name" value="PKD_4"/>
    <property type="match status" value="2"/>
</dbReference>
<feature type="compositionally biased region" description="Gly residues" evidence="4">
    <location>
        <begin position="749"/>
        <end position="762"/>
    </location>
</feature>
<organism evidence="6 7">
    <name type="scientific">Methanosarcina thermophila (strain ATCC 43570 / DSM 1825 / OCM 12 / VKM B-1830 / TM-1)</name>
    <dbReference type="NCBI Taxonomy" id="523844"/>
    <lineage>
        <taxon>Archaea</taxon>
        <taxon>Methanobacteriati</taxon>
        <taxon>Methanobacteriota</taxon>
        <taxon>Stenosarchaea group</taxon>
        <taxon>Methanomicrobia</taxon>
        <taxon>Methanosarcinales</taxon>
        <taxon>Methanosarcinaceae</taxon>
        <taxon>Methanosarcina</taxon>
    </lineage>
</organism>
<dbReference type="Gene3D" id="2.60.40.2020">
    <property type="match status" value="1"/>
</dbReference>
<dbReference type="InterPro" id="IPR026453">
    <property type="entry name" value="PGF_pre_PGF"/>
</dbReference>
<feature type="region of interest" description="Disordered" evidence="4">
    <location>
        <begin position="749"/>
        <end position="768"/>
    </location>
</feature>
<dbReference type="InterPro" id="IPR036331">
    <property type="entry name" value="Chagasin-like_sf"/>
</dbReference>
<dbReference type="CDD" id="cd00146">
    <property type="entry name" value="PKD"/>
    <property type="match status" value="2"/>
</dbReference>
<dbReference type="InterPro" id="IPR035986">
    <property type="entry name" value="PKD_dom_sf"/>
</dbReference>
<dbReference type="Pfam" id="PF09394">
    <property type="entry name" value="Inhibitor_I42"/>
    <property type="match status" value="1"/>
</dbReference>
<dbReference type="Pfam" id="PF21783">
    <property type="entry name" value="YNCE"/>
    <property type="match status" value="1"/>
</dbReference>
<keyword evidence="2" id="KW-0789">Thiol protease inhibitor</keyword>
<dbReference type="NCBIfam" id="TIGR04213">
    <property type="entry name" value="PGF_pre_PGF"/>
    <property type="match status" value="1"/>
</dbReference>
<feature type="domain" description="PKD" evidence="5">
    <location>
        <begin position="261"/>
        <end position="313"/>
    </location>
</feature>
<feature type="domain" description="PKD" evidence="5">
    <location>
        <begin position="173"/>
        <end position="214"/>
    </location>
</feature>
<dbReference type="InterPro" id="IPR011050">
    <property type="entry name" value="Pectin_lyase_fold/virulence"/>
</dbReference>
<evidence type="ECO:0000256" key="4">
    <source>
        <dbReference type="SAM" id="MobiDB-lite"/>
    </source>
</evidence>
<dbReference type="PATRIC" id="fig|523844.20.peg.477"/>
<reference evidence="6 7" key="1">
    <citation type="submission" date="2014-07" db="EMBL/GenBank/DDBJ databases">
        <title>Methanogenic archaea and the global carbon cycle.</title>
        <authorList>
            <person name="Henriksen J.R."/>
            <person name="Luke J."/>
            <person name="Reinhart S."/>
            <person name="Benedict M.N."/>
            <person name="Youngblut N.D."/>
            <person name="Metcalf M.E."/>
            <person name="Whitaker R.J."/>
            <person name="Metcalf W.W."/>
        </authorList>
    </citation>
    <scope>NUCLEOTIDE SEQUENCE [LARGE SCALE GENOMIC DNA]</scope>
    <source>
        <strain evidence="7">ATCC 43570 / DSM 1825 / OCM 12 / VKM B-1830 / TM-1</strain>
    </source>
</reference>
<evidence type="ECO:0000256" key="1">
    <source>
        <dbReference type="ARBA" id="ARBA00022690"/>
    </source>
</evidence>
<name>A0A0E3ND57_METTT</name>
<dbReference type="InterPro" id="IPR011964">
    <property type="entry name" value="YVTN_b-propeller_repeat"/>
</dbReference>
<dbReference type="InterPro" id="IPR013783">
    <property type="entry name" value="Ig-like_fold"/>
</dbReference>
<dbReference type="PROSITE" id="PS50093">
    <property type="entry name" value="PKD"/>
    <property type="match status" value="2"/>
</dbReference>
<keyword evidence="3" id="KW-0732">Signal</keyword>
<dbReference type="PANTHER" id="PTHR47197:SF3">
    <property type="entry name" value="DIHYDRO-HEME D1 DEHYDROGENASE"/>
    <property type="match status" value="1"/>
</dbReference>
<dbReference type="FunFam" id="2.60.40.10:FF:000270">
    <property type="entry name" value="Cell surface protein"/>
    <property type="match status" value="2"/>
</dbReference>
<dbReference type="InterPro" id="IPR022441">
    <property type="entry name" value="Para_beta_helix_rpt-2"/>
</dbReference>
<keyword evidence="1" id="KW-0646">Protease inhibitor</keyword>
<dbReference type="InterPro" id="IPR000601">
    <property type="entry name" value="PKD_dom"/>
</dbReference>
<dbReference type="SUPFAM" id="SSF141066">
    <property type="entry name" value="ICP-like"/>
    <property type="match status" value="1"/>
</dbReference>
<dbReference type="GO" id="GO:0004869">
    <property type="term" value="F:cysteine-type endopeptidase inhibitor activity"/>
    <property type="evidence" value="ECO:0007669"/>
    <property type="project" value="UniProtKB-KW"/>
</dbReference>
<dbReference type="AlphaFoldDB" id="A0A0E3ND57"/>
<evidence type="ECO:0000313" key="7">
    <source>
        <dbReference type="Proteomes" id="UP000066529"/>
    </source>
</evidence>
<dbReference type="SUPFAM" id="SSF50974">
    <property type="entry name" value="Nitrous oxide reductase, N-terminal domain"/>
    <property type="match status" value="1"/>
</dbReference>
<dbReference type="SMART" id="SM00089">
    <property type="entry name" value="PKD"/>
    <property type="match status" value="2"/>
</dbReference>
<dbReference type="InterPro" id="IPR018990">
    <property type="entry name" value="Prot_inh_I42_chagasin"/>
</dbReference>
<dbReference type="InterPro" id="IPR022409">
    <property type="entry name" value="PKD/Chitinase_dom"/>
</dbReference>
<feature type="region of interest" description="Disordered" evidence="4">
    <location>
        <begin position="946"/>
        <end position="967"/>
    </location>
</feature>
<dbReference type="KEGG" id="mthr:MSTHT_0368"/>
<dbReference type="EMBL" id="CP009501">
    <property type="protein sequence ID" value="AKB12126.1"/>
    <property type="molecule type" value="Genomic_DNA"/>
</dbReference>
<dbReference type="InterPro" id="IPR051200">
    <property type="entry name" value="Host-pathogen_enzymatic-act"/>
</dbReference>
<protein>
    <submittedName>
        <fullName evidence="6">Cell surface protein</fullName>
    </submittedName>
</protein>
<evidence type="ECO:0000259" key="5">
    <source>
        <dbReference type="PROSITE" id="PS50093"/>
    </source>
</evidence>
<accession>A0A0E3ND57</accession>
<dbReference type="STRING" id="523844.MSTHT_0368"/>